<evidence type="ECO:0000259" key="8">
    <source>
        <dbReference type="PROSITE" id="PS51123"/>
    </source>
</evidence>
<dbReference type="InterPro" id="IPR050330">
    <property type="entry name" value="Bact_OuterMem_StrucFunc"/>
</dbReference>
<dbReference type="GO" id="GO:0005886">
    <property type="term" value="C:plasma membrane"/>
    <property type="evidence" value="ECO:0007669"/>
    <property type="project" value="UniProtKB-SubCell"/>
</dbReference>
<evidence type="ECO:0000256" key="4">
    <source>
        <dbReference type="ARBA" id="ARBA00022692"/>
    </source>
</evidence>
<feature type="region of interest" description="Disordered" evidence="7">
    <location>
        <begin position="41"/>
        <end position="150"/>
    </location>
</feature>
<dbReference type="InterPro" id="IPR025713">
    <property type="entry name" value="MotB-like_N_dom"/>
</dbReference>
<dbReference type="InterPro" id="IPR036737">
    <property type="entry name" value="OmpA-like_sf"/>
</dbReference>
<evidence type="ECO:0000313" key="9">
    <source>
        <dbReference type="EMBL" id="CAJ0879248.1"/>
    </source>
</evidence>
<proteinExistence type="inferred from homology"/>
<evidence type="ECO:0000256" key="5">
    <source>
        <dbReference type="ARBA" id="ARBA00022989"/>
    </source>
</evidence>
<feature type="domain" description="OmpA-like" evidence="8">
    <location>
        <begin position="181"/>
        <end position="301"/>
    </location>
</feature>
<evidence type="ECO:0000256" key="1">
    <source>
        <dbReference type="ARBA" id="ARBA00004162"/>
    </source>
</evidence>
<comment type="subcellular location">
    <subcellularLocation>
        <location evidence="1">Cell membrane</location>
        <topology evidence="1">Single-pass membrane protein</topology>
    </subcellularLocation>
</comment>
<evidence type="ECO:0000256" key="7">
    <source>
        <dbReference type="SAM" id="MobiDB-lite"/>
    </source>
</evidence>
<feature type="compositionally biased region" description="Basic and acidic residues" evidence="7">
    <location>
        <begin position="62"/>
        <end position="77"/>
    </location>
</feature>
<name>A0AA48M2B7_9ZZZZ</name>
<gene>
    <name evidence="9" type="ORF">AMST5_03042</name>
</gene>
<dbReference type="Gene3D" id="3.30.1330.60">
    <property type="entry name" value="OmpA-like domain"/>
    <property type="match status" value="1"/>
</dbReference>
<protein>
    <recommendedName>
        <fullName evidence="8">OmpA-like domain-containing protein</fullName>
    </recommendedName>
</protein>
<dbReference type="CDD" id="cd07185">
    <property type="entry name" value="OmpA_C-like"/>
    <property type="match status" value="1"/>
</dbReference>
<organism evidence="9">
    <name type="scientific">freshwater sediment metagenome</name>
    <dbReference type="NCBI Taxonomy" id="556182"/>
    <lineage>
        <taxon>unclassified sequences</taxon>
        <taxon>metagenomes</taxon>
        <taxon>ecological metagenomes</taxon>
    </lineage>
</organism>
<dbReference type="Pfam" id="PF13677">
    <property type="entry name" value="MotB_plug"/>
    <property type="match status" value="1"/>
</dbReference>
<keyword evidence="5" id="KW-1133">Transmembrane helix</keyword>
<evidence type="ECO:0000256" key="6">
    <source>
        <dbReference type="ARBA" id="ARBA00023136"/>
    </source>
</evidence>
<keyword evidence="6" id="KW-0472">Membrane</keyword>
<keyword evidence="4" id="KW-0812">Transmembrane</keyword>
<dbReference type="PANTHER" id="PTHR30329">
    <property type="entry name" value="STATOR ELEMENT OF FLAGELLAR MOTOR COMPLEX"/>
    <property type="match status" value="1"/>
</dbReference>
<dbReference type="SUPFAM" id="SSF103088">
    <property type="entry name" value="OmpA-like"/>
    <property type="match status" value="1"/>
</dbReference>
<accession>A0AA48M2B7</accession>
<reference evidence="9" key="1">
    <citation type="submission" date="2023-07" db="EMBL/GenBank/DDBJ databases">
        <authorList>
            <person name="Pelsma A.J. K."/>
        </authorList>
    </citation>
    <scope>NUCLEOTIDE SEQUENCE</scope>
</reference>
<dbReference type="Pfam" id="PF00691">
    <property type="entry name" value="OmpA"/>
    <property type="match status" value="1"/>
</dbReference>
<dbReference type="AlphaFoldDB" id="A0AA48M2B7"/>
<evidence type="ECO:0000256" key="2">
    <source>
        <dbReference type="ARBA" id="ARBA00008914"/>
    </source>
</evidence>
<dbReference type="InterPro" id="IPR006665">
    <property type="entry name" value="OmpA-like"/>
</dbReference>
<evidence type="ECO:0000256" key="3">
    <source>
        <dbReference type="ARBA" id="ARBA00022475"/>
    </source>
</evidence>
<dbReference type="PROSITE" id="PS51123">
    <property type="entry name" value="OMPA_2"/>
    <property type="match status" value="1"/>
</dbReference>
<dbReference type="PANTHER" id="PTHR30329:SF21">
    <property type="entry name" value="LIPOPROTEIN YIAD-RELATED"/>
    <property type="match status" value="1"/>
</dbReference>
<comment type="similarity">
    <text evidence="2">Belongs to the MotB family.</text>
</comment>
<keyword evidence="3" id="KW-1003">Cell membrane</keyword>
<dbReference type="EMBL" id="OY288114">
    <property type="protein sequence ID" value="CAJ0879248.1"/>
    <property type="molecule type" value="Genomic_DNA"/>
</dbReference>
<sequence length="302" mass="32442">MTAMMAFFLVMWLINSTSKETKAVIVQYFNPVQLVDVTNAHKGLRDPNSGAEGKSAISSTPSDKKEGSGSKDLEGELQKNPLKALQAIAENEPRATEPPGSPGPRDPFDRSGRSEAISAFETPPPPTPADNKTARKGGAVNAADEGKTDQAKVATELQAAVGKIAAQEASTPKMEVKQTDEGLLISLTDDASFSMFDVGSIKPRPQLVRIIGDIGKILAGKRGEIELRGHTDARAYAGKNYDNWRLSSDRATLVNYMLIRGGLPAARIGKIVGFADRRPKNAADPLSPVNRRIEILLRSPDK</sequence>